<dbReference type="InterPro" id="IPR018368">
    <property type="entry name" value="ClpA/B_CS1"/>
</dbReference>
<dbReference type="GO" id="GO:0016887">
    <property type="term" value="F:ATP hydrolysis activity"/>
    <property type="evidence" value="ECO:0007669"/>
    <property type="project" value="InterPro"/>
</dbReference>
<dbReference type="Proteomes" id="UP000321893">
    <property type="component" value="Unassembled WGS sequence"/>
</dbReference>
<dbReference type="InterPro" id="IPR027417">
    <property type="entry name" value="P-loop_NTPase"/>
</dbReference>
<dbReference type="InterPro" id="IPR041546">
    <property type="entry name" value="ClpA/ClpB_AAA_lid"/>
</dbReference>
<keyword evidence="4" id="KW-1185">Reference proteome</keyword>
<dbReference type="PANTHER" id="PTHR11638:SF175">
    <property type="entry name" value="ATP-DEPENDENT CLP PROTEASE, ATP-BINDING SUBUNIT CLPC"/>
    <property type="match status" value="1"/>
</dbReference>
<dbReference type="InterPro" id="IPR003959">
    <property type="entry name" value="ATPase_AAA_core"/>
</dbReference>
<proteinExistence type="inferred from homology"/>
<evidence type="ECO:0000256" key="2">
    <source>
        <dbReference type="SAM" id="MobiDB-lite"/>
    </source>
</evidence>
<keyword evidence="1" id="KW-0067">ATP-binding</keyword>
<dbReference type="CDD" id="cd19499">
    <property type="entry name" value="RecA-like_ClpB_Hsp104-like"/>
    <property type="match status" value="1"/>
</dbReference>
<organism evidence="3 4">
    <name type="scientific">Lentilactobacillus kefiri</name>
    <name type="common">Lactobacillus kefiri</name>
    <dbReference type="NCBI Taxonomy" id="33962"/>
    <lineage>
        <taxon>Bacteria</taxon>
        <taxon>Bacillati</taxon>
        <taxon>Bacillota</taxon>
        <taxon>Bacilli</taxon>
        <taxon>Lactobacillales</taxon>
        <taxon>Lactobacillaceae</taxon>
        <taxon>Lentilactobacillus</taxon>
    </lineage>
</organism>
<accession>A0A511DRF4</accession>
<dbReference type="GO" id="GO:0034605">
    <property type="term" value="P:cellular response to heat"/>
    <property type="evidence" value="ECO:0007669"/>
    <property type="project" value="TreeGrafter"/>
</dbReference>
<dbReference type="SMART" id="SM01086">
    <property type="entry name" value="ClpB_D2-small"/>
    <property type="match status" value="1"/>
</dbReference>
<evidence type="ECO:0000256" key="1">
    <source>
        <dbReference type="RuleBase" id="RU004432"/>
    </source>
</evidence>
<comment type="similarity">
    <text evidence="1">Belongs to the ClpA/ClpB family.</text>
</comment>
<dbReference type="InterPro" id="IPR050130">
    <property type="entry name" value="ClpA_ClpB"/>
</dbReference>
<dbReference type="Pfam" id="PF17871">
    <property type="entry name" value="AAA_lid_9"/>
    <property type="match status" value="1"/>
</dbReference>
<dbReference type="SUPFAM" id="SSF52540">
    <property type="entry name" value="P-loop containing nucleoside triphosphate hydrolases"/>
    <property type="match status" value="2"/>
</dbReference>
<keyword evidence="1" id="KW-0143">Chaperone</keyword>
<dbReference type="FunFam" id="3.40.50.300:FF:000025">
    <property type="entry name" value="ATP-dependent Clp protease subunit"/>
    <property type="match status" value="1"/>
</dbReference>
<dbReference type="Pfam" id="PF10431">
    <property type="entry name" value="ClpB_D2-small"/>
    <property type="match status" value="1"/>
</dbReference>
<comment type="caution">
    <text evidence="3">The sequence shown here is derived from an EMBL/GenBank/DDBJ whole genome shotgun (WGS) entry which is preliminary data.</text>
</comment>
<dbReference type="GO" id="GO:0005524">
    <property type="term" value="F:ATP binding"/>
    <property type="evidence" value="ECO:0007669"/>
    <property type="project" value="UniProtKB-KW"/>
</dbReference>
<dbReference type="STRING" id="1423764.FC95_GL001769"/>
<dbReference type="GO" id="GO:0006508">
    <property type="term" value="P:proteolysis"/>
    <property type="evidence" value="ECO:0007669"/>
    <property type="project" value="UniProtKB-KW"/>
</dbReference>
<dbReference type="GO" id="GO:0008233">
    <property type="term" value="F:peptidase activity"/>
    <property type="evidence" value="ECO:0007669"/>
    <property type="project" value="UniProtKB-KW"/>
</dbReference>
<dbReference type="PROSITE" id="PS00871">
    <property type="entry name" value="CLPAB_2"/>
    <property type="match status" value="1"/>
</dbReference>
<dbReference type="SMART" id="SM00382">
    <property type="entry name" value="AAA"/>
    <property type="match status" value="2"/>
</dbReference>
<feature type="compositionally biased region" description="Polar residues" evidence="2">
    <location>
        <begin position="24"/>
        <end position="39"/>
    </location>
</feature>
<dbReference type="InterPro" id="IPR019489">
    <property type="entry name" value="Clp_ATPase_C"/>
</dbReference>
<reference evidence="3" key="1">
    <citation type="submission" date="2019-07" db="EMBL/GenBank/DDBJ databases">
        <title>Whole genome shotgun sequence of Lactobacillus kefiri NBRC 15888.</title>
        <authorList>
            <person name="Hosoyama A."/>
            <person name="Uohara A."/>
            <person name="Ohji S."/>
            <person name="Ichikawa N."/>
        </authorList>
    </citation>
    <scope>NUCLEOTIDE SEQUENCE [LARGE SCALE GENOMIC DNA]</scope>
    <source>
        <strain evidence="3">NBRC 15888</strain>
    </source>
</reference>
<dbReference type="Pfam" id="PF07724">
    <property type="entry name" value="AAA_2"/>
    <property type="match status" value="1"/>
</dbReference>
<keyword evidence="3" id="KW-0645">Protease</keyword>
<dbReference type="InterPro" id="IPR028299">
    <property type="entry name" value="ClpA/B_CS2"/>
</dbReference>
<sequence>MNNDIFGSNGFDDIFNDPFFRNAMSDSNGRQQSRQQGPIQVQERRPQQKKTLLDEYGTDLTKMAKDGKLDPVIGRDKEIGQMEEVLSRRTKNNPVLIGEAGVGKTAVVEGLAQKIVAGDVSEKLLNKKIISIDVVSLVQGTGIRGQFEERMKKLIDDVSKDKDVILFIDEIHQIIGAGSTGEGDKMDAGNILKPKLARGDFQLIGATTSNEYRDIEKDQALARRFQPIMVNEPSEKDTLTIIKGLAPKYEKFHHVQYTPEALKAAVTLSNRYIQDRMNPDKAIDLIDQAGAKVAMGSSLTKDKSTLQQESEELEKDKAEAAKKDDFEKAAKLRDKLDKVQEQIKNIDNGTKVETPQVTPAIIQSVVERITGVPVTDVNKNEVNQLNNLDKDLKKEVIGQDKALDAISAAIRRSRVGFTEGNRPIGSFLFVGPTGVGKTQTAKALAKELFGTTKAMFRYDMSEYMDKISASKLIGSAPGYVGYEEGGRLTEQVRRHPYSLILMDEIEKAHPDVLNLLLQILDDGRLSDAQGRTVDFSNTVIIMTSNAGQGDNDDKKNVIDRLKPYFKLEFLNRIDDIIQFNSLTKPDLLKILDLMLNDLNNLVDKSRGIHFTVTDDAKSQLVDMGYSKELGARPMHRVITKEITDKLTNSYLQNPNAKDFKVVKDNDSIKVEPVAAQQANAS</sequence>
<gene>
    <name evidence="3" type="primary">clpE</name>
    <name evidence="3" type="ORF">LKE01_02420</name>
</gene>
<dbReference type="InterPro" id="IPR003593">
    <property type="entry name" value="AAA+_ATPase"/>
</dbReference>
<name>A0A511DRF4_LENKE</name>
<protein>
    <submittedName>
        <fullName evidence="3">ATP-dependent Clp protease ClpE</fullName>
    </submittedName>
</protein>
<keyword evidence="3" id="KW-0378">Hydrolase</keyword>
<dbReference type="Gene3D" id="3.40.50.300">
    <property type="entry name" value="P-loop containing nucleotide triphosphate hydrolases"/>
    <property type="match status" value="2"/>
</dbReference>
<feature type="region of interest" description="Disordered" evidence="2">
    <location>
        <begin position="297"/>
        <end position="321"/>
    </location>
</feature>
<evidence type="ECO:0000313" key="4">
    <source>
        <dbReference type="Proteomes" id="UP000321893"/>
    </source>
</evidence>
<dbReference type="InterPro" id="IPR001943">
    <property type="entry name" value="UVR_dom"/>
</dbReference>
<dbReference type="GO" id="GO:0005737">
    <property type="term" value="C:cytoplasm"/>
    <property type="evidence" value="ECO:0007669"/>
    <property type="project" value="TreeGrafter"/>
</dbReference>
<dbReference type="FunFam" id="3.40.50.300:FF:000010">
    <property type="entry name" value="Chaperone clpB 1, putative"/>
    <property type="match status" value="1"/>
</dbReference>
<dbReference type="InterPro" id="IPR001270">
    <property type="entry name" value="ClpA/B"/>
</dbReference>
<evidence type="ECO:0000313" key="3">
    <source>
        <dbReference type="EMBL" id="GEL27422.1"/>
    </source>
</evidence>
<dbReference type="AlphaFoldDB" id="A0A511DRF4"/>
<dbReference type="CDD" id="cd00009">
    <property type="entry name" value="AAA"/>
    <property type="match status" value="1"/>
</dbReference>
<keyword evidence="1" id="KW-0547">Nucleotide-binding</keyword>
<dbReference type="PRINTS" id="PR00300">
    <property type="entry name" value="CLPPROTEASEA"/>
</dbReference>
<feature type="region of interest" description="Disordered" evidence="2">
    <location>
        <begin position="18"/>
        <end position="48"/>
    </location>
</feature>
<dbReference type="EMBL" id="BJVK01000002">
    <property type="protein sequence ID" value="GEL27422.1"/>
    <property type="molecule type" value="Genomic_DNA"/>
</dbReference>
<dbReference type="Gene3D" id="4.10.860.10">
    <property type="entry name" value="UVR domain"/>
    <property type="match status" value="1"/>
</dbReference>
<dbReference type="PROSITE" id="PS50151">
    <property type="entry name" value="UVR"/>
    <property type="match status" value="1"/>
</dbReference>
<dbReference type="Gene3D" id="1.10.8.60">
    <property type="match status" value="2"/>
</dbReference>
<dbReference type="Pfam" id="PF00004">
    <property type="entry name" value="AAA"/>
    <property type="match status" value="1"/>
</dbReference>
<dbReference type="OrthoDB" id="9803641at2"/>
<dbReference type="PANTHER" id="PTHR11638">
    <property type="entry name" value="ATP-DEPENDENT CLP PROTEASE"/>
    <property type="match status" value="1"/>
</dbReference>
<dbReference type="RefSeq" id="WP_056980933.1">
    <property type="nucleotide sequence ID" value="NZ_BJVK01000002.1"/>
</dbReference>
<dbReference type="GeneID" id="71567230"/>
<dbReference type="PROSITE" id="PS00870">
    <property type="entry name" value="CLPAB_1"/>
    <property type="match status" value="1"/>
</dbReference>